<accession>A0A9D1QQ52</accession>
<evidence type="ECO:0000313" key="3">
    <source>
        <dbReference type="Proteomes" id="UP000886822"/>
    </source>
</evidence>
<feature type="transmembrane region" description="Helical" evidence="1">
    <location>
        <begin position="61"/>
        <end position="79"/>
    </location>
</feature>
<dbReference type="Proteomes" id="UP000886822">
    <property type="component" value="Unassembled WGS sequence"/>
</dbReference>
<comment type="caution">
    <text evidence="2">The sequence shown here is derived from an EMBL/GenBank/DDBJ whole genome shotgun (WGS) entry which is preliminary data.</text>
</comment>
<keyword evidence="1" id="KW-1133">Transmembrane helix</keyword>
<keyword evidence="1" id="KW-0812">Transmembrane</keyword>
<protein>
    <submittedName>
        <fullName evidence="2">Uncharacterized protein</fullName>
    </submittedName>
</protein>
<keyword evidence="1" id="KW-0472">Membrane</keyword>
<reference evidence="2" key="1">
    <citation type="journal article" date="2021" name="PeerJ">
        <title>Extensive microbial diversity within the chicken gut microbiome revealed by metagenomics and culture.</title>
        <authorList>
            <person name="Gilroy R."/>
            <person name="Ravi A."/>
            <person name="Getino M."/>
            <person name="Pursley I."/>
            <person name="Horton D.L."/>
            <person name="Alikhan N.F."/>
            <person name="Baker D."/>
            <person name="Gharbi K."/>
            <person name="Hall N."/>
            <person name="Watson M."/>
            <person name="Adriaenssens E.M."/>
            <person name="Foster-Nyarko E."/>
            <person name="Jarju S."/>
            <person name="Secka A."/>
            <person name="Antonio M."/>
            <person name="Oren A."/>
            <person name="Chaudhuri R.R."/>
            <person name="La Ragione R."/>
            <person name="Hildebrand F."/>
            <person name="Pallen M.J."/>
        </authorList>
    </citation>
    <scope>NUCLEOTIDE SEQUENCE</scope>
    <source>
        <strain evidence="2">CHK173-259</strain>
    </source>
</reference>
<name>A0A9D1QQ52_9LACO</name>
<gene>
    <name evidence="2" type="ORF">H9875_01665</name>
</gene>
<evidence type="ECO:0000256" key="1">
    <source>
        <dbReference type="SAM" id="Phobius"/>
    </source>
</evidence>
<organism evidence="2 3">
    <name type="scientific">Candidatus Levilactobacillus faecigallinarum</name>
    <dbReference type="NCBI Taxonomy" id="2838638"/>
    <lineage>
        <taxon>Bacteria</taxon>
        <taxon>Bacillati</taxon>
        <taxon>Bacillota</taxon>
        <taxon>Bacilli</taxon>
        <taxon>Lactobacillales</taxon>
        <taxon>Lactobacillaceae</taxon>
        <taxon>Levilactobacillus</taxon>
    </lineage>
</organism>
<reference evidence="2" key="2">
    <citation type="submission" date="2021-04" db="EMBL/GenBank/DDBJ databases">
        <authorList>
            <person name="Gilroy R."/>
        </authorList>
    </citation>
    <scope>NUCLEOTIDE SEQUENCE</scope>
    <source>
        <strain evidence="2">CHK173-259</strain>
    </source>
</reference>
<evidence type="ECO:0000313" key="2">
    <source>
        <dbReference type="EMBL" id="HIW71312.1"/>
    </source>
</evidence>
<feature type="transmembrane region" description="Helical" evidence="1">
    <location>
        <begin position="100"/>
        <end position="122"/>
    </location>
</feature>
<dbReference type="AlphaFoldDB" id="A0A9D1QQ52"/>
<feature type="transmembrane region" description="Helical" evidence="1">
    <location>
        <begin position="142"/>
        <end position="158"/>
    </location>
</feature>
<feature type="transmembrane region" description="Helical" evidence="1">
    <location>
        <begin position="37"/>
        <end position="55"/>
    </location>
</feature>
<dbReference type="EMBL" id="DXGJ01000016">
    <property type="protein sequence ID" value="HIW71312.1"/>
    <property type="molecule type" value="Genomic_DNA"/>
</dbReference>
<proteinExistence type="predicted"/>
<sequence>MSKGQPLNETCLRHIWGIRGPLTPQKRRLAVQIEQRTLLGVAGGLLVVALGWWLLPNRLAGWLTLIVCGGLAVLSDWAVSREGLNVETVTRAQYRPRLRYERHAAVVLGITVMLLLIALRLVGNWLGGGLGQVATLLDGETYWLSIVAGVALGGGRYLDQRRHLRIKA</sequence>